<comment type="caution">
    <text evidence="2">The sequence shown here is derived from an EMBL/GenBank/DDBJ whole genome shotgun (WGS) entry which is preliminary data.</text>
</comment>
<dbReference type="InterPro" id="IPR007694">
    <property type="entry name" value="DNA_helicase_DnaB-like_C"/>
</dbReference>
<gene>
    <name evidence="2" type="ORF">IGS67_11925</name>
</gene>
<sequence length="92" mass="10125">MCALCVVTLLADVRAHPRRHRLELLLEQSRVHVQGDRGGCAVVLLHRPDAVDNESSRAGEIDFIIAKQRNGGTGTVTLAHQMHYSRIVDMAA</sequence>
<dbReference type="Gene3D" id="3.40.50.300">
    <property type="entry name" value="P-loop containing nucleotide triphosphate hydrolases"/>
    <property type="match status" value="1"/>
</dbReference>
<dbReference type="Proteomes" id="UP000642107">
    <property type="component" value="Unassembled WGS sequence"/>
</dbReference>
<proteinExistence type="predicted"/>
<dbReference type="EMBL" id="JACZDF010000007">
    <property type="protein sequence ID" value="MBD9700187.1"/>
    <property type="molecule type" value="Genomic_DNA"/>
</dbReference>
<organism evidence="2 3">
    <name type="scientific">Flavimobilis rhizosphaerae</name>
    <dbReference type="NCBI Taxonomy" id="2775421"/>
    <lineage>
        <taxon>Bacteria</taxon>
        <taxon>Bacillati</taxon>
        <taxon>Actinomycetota</taxon>
        <taxon>Actinomycetes</taxon>
        <taxon>Micrococcales</taxon>
        <taxon>Jonesiaceae</taxon>
        <taxon>Flavimobilis</taxon>
    </lineage>
</organism>
<keyword evidence="3" id="KW-1185">Reference proteome</keyword>
<evidence type="ECO:0000259" key="1">
    <source>
        <dbReference type="Pfam" id="PF03796"/>
    </source>
</evidence>
<evidence type="ECO:0000313" key="3">
    <source>
        <dbReference type="Proteomes" id="UP000642107"/>
    </source>
</evidence>
<accession>A0ABR9DST8</accession>
<feature type="domain" description="SF4 helicase" evidence="1">
    <location>
        <begin position="41"/>
        <end position="88"/>
    </location>
</feature>
<evidence type="ECO:0000313" key="2">
    <source>
        <dbReference type="EMBL" id="MBD9700187.1"/>
    </source>
</evidence>
<reference evidence="2 3" key="1">
    <citation type="submission" date="2020-09" db="EMBL/GenBank/DDBJ databases">
        <title>Flavimobilis rhizosphaerae sp. nov., isolated from rhizosphere soil of Spartina alterniflora.</title>
        <authorList>
            <person name="Hanqin C."/>
        </authorList>
    </citation>
    <scope>NUCLEOTIDE SEQUENCE [LARGE SCALE GENOMIC DNA]</scope>
    <source>
        <strain evidence="2 3">GY 10621</strain>
    </source>
</reference>
<protein>
    <recommendedName>
        <fullName evidence="1">SF4 helicase domain-containing protein</fullName>
    </recommendedName>
</protein>
<dbReference type="Pfam" id="PF03796">
    <property type="entry name" value="DnaB_C"/>
    <property type="match status" value="1"/>
</dbReference>
<dbReference type="InterPro" id="IPR027417">
    <property type="entry name" value="P-loop_NTPase"/>
</dbReference>
<name>A0ABR9DST8_9MICO</name>